<dbReference type="EMBL" id="CP059733">
    <property type="protein sequence ID" value="WDE06528.1"/>
    <property type="molecule type" value="Genomic_DNA"/>
</dbReference>
<proteinExistence type="predicted"/>
<dbReference type="RefSeq" id="WP_152647265.1">
    <property type="nucleotide sequence ID" value="NZ_CP059733.1"/>
</dbReference>
<accession>A0AAE9Z4M5</accession>
<dbReference type="Proteomes" id="UP000032352">
    <property type="component" value="Chromosome"/>
</dbReference>
<dbReference type="AlphaFoldDB" id="A0AAE9Z4M5"/>
<protein>
    <submittedName>
        <fullName evidence="1">Uncharacterized protein</fullName>
    </submittedName>
</protein>
<organism evidence="1 2">
    <name type="scientific">Thalassomonas viridans</name>
    <dbReference type="NCBI Taxonomy" id="137584"/>
    <lineage>
        <taxon>Bacteria</taxon>
        <taxon>Pseudomonadati</taxon>
        <taxon>Pseudomonadota</taxon>
        <taxon>Gammaproteobacteria</taxon>
        <taxon>Alteromonadales</taxon>
        <taxon>Colwelliaceae</taxon>
        <taxon>Thalassomonas</taxon>
    </lineage>
</organism>
<evidence type="ECO:0000313" key="2">
    <source>
        <dbReference type="Proteomes" id="UP000032352"/>
    </source>
</evidence>
<reference evidence="1 2" key="1">
    <citation type="journal article" date="2015" name="Genome Announc.">
        <title>Draft Genome Sequences of Marine Isolates of Thalassomonas viridans and Thalassomonas actiniarum.</title>
        <authorList>
            <person name="Olonade I."/>
            <person name="van Zyl L.J."/>
            <person name="Trindade M."/>
        </authorList>
    </citation>
    <scope>NUCLEOTIDE SEQUENCE [LARGE SCALE GENOMIC DNA]</scope>
    <source>
        <strain evidence="1 2">XOM25</strain>
    </source>
</reference>
<sequence>MSYLLNRSAPGLPASELSEILDRLIWYMDDNGGEIEDVRNKWLASDDKRKVEVALGMSDTFPFDTRDKLKACFDRIINEWPDLDADCQKILETWDKQFK</sequence>
<evidence type="ECO:0000313" key="1">
    <source>
        <dbReference type="EMBL" id="WDE06528.1"/>
    </source>
</evidence>
<gene>
    <name evidence="1" type="ORF">SG34_006305</name>
</gene>
<reference evidence="1 2" key="2">
    <citation type="journal article" date="2022" name="Mar. Drugs">
        <title>Bioassay-Guided Fractionation Leads to the Detection of Cholic Acid Generated by the Rare Thalassomonas sp.</title>
        <authorList>
            <person name="Pheiffer F."/>
            <person name="Schneider Y.K."/>
            <person name="Hansen E.H."/>
            <person name="Andersen J.H."/>
            <person name="Isaksson J."/>
            <person name="Busche T."/>
            <person name="R C."/>
            <person name="Kalinowski J."/>
            <person name="Zyl L.V."/>
            <person name="Trindade M."/>
        </authorList>
    </citation>
    <scope>NUCLEOTIDE SEQUENCE [LARGE SCALE GENOMIC DNA]</scope>
    <source>
        <strain evidence="1 2">XOM25</strain>
    </source>
</reference>
<keyword evidence="2" id="KW-1185">Reference proteome</keyword>
<name>A0AAE9Z4M5_9GAMM</name>
<dbReference type="KEGG" id="tvd:SG34_006305"/>